<dbReference type="Proteomes" id="UP000294855">
    <property type="component" value="Unassembled WGS sequence"/>
</dbReference>
<dbReference type="OrthoDB" id="146471at2157"/>
<feature type="transmembrane region" description="Helical" evidence="1">
    <location>
        <begin position="16"/>
        <end position="42"/>
    </location>
</feature>
<organism evidence="3 4">
    <name type="scientific">Methanimicrococcus blatticola</name>
    <dbReference type="NCBI Taxonomy" id="91560"/>
    <lineage>
        <taxon>Archaea</taxon>
        <taxon>Methanobacteriati</taxon>
        <taxon>Methanobacteriota</taxon>
        <taxon>Stenosarchaea group</taxon>
        <taxon>Methanomicrobia</taxon>
        <taxon>Methanosarcinales</taxon>
        <taxon>Methanosarcinaceae</taxon>
        <taxon>Methanimicrococcus</taxon>
    </lineage>
</organism>
<dbReference type="AlphaFoldDB" id="A0A484F7K8"/>
<protein>
    <submittedName>
        <fullName evidence="3">Membrane protein YqaA with SNARE-associated domain</fullName>
    </submittedName>
</protein>
<keyword evidence="1" id="KW-0472">Membrane</keyword>
<dbReference type="EMBL" id="SNYS01000005">
    <property type="protein sequence ID" value="TDQ71105.1"/>
    <property type="molecule type" value="Genomic_DNA"/>
</dbReference>
<feature type="domain" description="VTT" evidence="2">
    <location>
        <begin position="37"/>
        <end position="150"/>
    </location>
</feature>
<evidence type="ECO:0000256" key="1">
    <source>
        <dbReference type="SAM" id="Phobius"/>
    </source>
</evidence>
<feature type="transmembrane region" description="Helical" evidence="1">
    <location>
        <begin position="100"/>
        <end position="124"/>
    </location>
</feature>
<keyword evidence="1" id="KW-1133">Transmembrane helix</keyword>
<proteinExistence type="predicted"/>
<gene>
    <name evidence="3" type="ORF">C7391_0205</name>
</gene>
<evidence type="ECO:0000313" key="4">
    <source>
        <dbReference type="Proteomes" id="UP000294855"/>
    </source>
</evidence>
<dbReference type="RefSeq" id="WP_133516686.1">
    <property type="nucleotide sequence ID" value="NZ_JAHDUW010000001.1"/>
</dbReference>
<dbReference type="PANTHER" id="PTHR42709">
    <property type="entry name" value="ALKALINE PHOSPHATASE LIKE PROTEIN"/>
    <property type="match status" value="1"/>
</dbReference>
<dbReference type="Pfam" id="PF09335">
    <property type="entry name" value="VTT_dom"/>
    <property type="match status" value="1"/>
</dbReference>
<dbReference type="InterPro" id="IPR032816">
    <property type="entry name" value="VTT_dom"/>
</dbReference>
<dbReference type="PANTHER" id="PTHR42709:SF4">
    <property type="entry name" value="INNER MEMBRANE PROTEIN YQAA"/>
    <property type="match status" value="1"/>
</dbReference>
<sequence>MFETIMLVINDFLFNYGYLSLFISALLAASLIPLSPEVLIVFMCQTHSFWGIVLVATAGSFFGSLTTYALGYWGVHKISNRFEVISPEKYEKGLKLFEKYGAWLLLFTSIPVIGDVFPFVAGAVRYDFKKFSILIVIGKLVRFALVVTLCDLGYDITTSLI</sequence>
<name>A0A484F7K8_9EURY</name>
<evidence type="ECO:0000313" key="3">
    <source>
        <dbReference type="EMBL" id="TDQ71105.1"/>
    </source>
</evidence>
<keyword evidence="1" id="KW-0812">Transmembrane</keyword>
<reference evidence="3 4" key="1">
    <citation type="submission" date="2019-03" db="EMBL/GenBank/DDBJ databases">
        <title>Genomic Encyclopedia of Type Strains, Phase IV (KMG-IV): sequencing the most valuable type-strain genomes for metagenomic binning, comparative biology and taxonomic classification.</title>
        <authorList>
            <person name="Goeker M."/>
        </authorList>
    </citation>
    <scope>NUCLEOTIDE SEQUENCE [LARGE SCALE GENOMIC DNA]</scope>
    <source>
        <strain evidence="3 4">DSM 13328</strain>
    </source>
</reference>
<comment type="caution">
    <text evidence="3">The sequence shown here is derived from an EMBL/GenBank/DDBJ whole genome shotgun (WGS) entry which is preliminary data.</text>
</comment>
<dbReference type="InterPro" id="IPR051311">
    <property type="entry name" value="DedA_domain"/>
</dbReference>
<keyword evidence="4" id="KW-1185">Reference proteome</keyword>
<accession>A0A484F7K8</accession>
<feature type="transmembrane region" description="Helical" evidence="1">
    <location>
        <begin position="49"/>
        <end position="73"/>
    </location>
</feature>
<feature type="transmembrane region" description="Helical" evidence="1">
    <location>
        <begin position="131"/>
        <end position="154"/>
    </location>
</feature>
<evidence type="ECO:0000259" key="2">
    <source>
        <dbReference type="Pfam" id="PF09335"/>
    </source>
</evidence>